<evidence type="ECO:0008006" key="2">
    <source>
        <dbReference type="Google" id="ProtNLM"/>
    </source>
</evidence>
<feature type="non-terminal residue" evidence="1">
    <location>
        <position position="1"/>
    </location>
</feature>
<dbReference type="InterPro" id="IPR015919">
    <property type="entry name" value="Cadherin-like_sf"/>
</dbReference>
<comment type="caution">
    <text evidence="1">The sequence shown here is derived from an EMBL/GenBank/DDBJ whole genome shotgun (WGS) entry which is preliminary data.</text>
</comment>
<dbReference type="Gene3D" id="2.60.40.10">
    <property type="entry name" value="Immunoglobulins"/>
    <property type="match status" value="2"/>
</dbReference>
<dbReference type="AlphaFoldDB" id="X0SY10"/>
<dbReference type="GO" id="GO:0005509">
    <property type="term" value="F:calcium ion binding"/>
    <property type="evidence" value="ECO:0007669"/>
    <property type="project" value="InterPro"/>
</dbReference>
<sequence>STTTVIMVTDQNFPPEFSHIEDKTIGENQELIFAVVANDPNLDSLFYDVIGPLPPGAIFNSTASPAPYFKWTPDITQMGNYVVKFSVSDNRGGSDIVEVNISVINDNRNPVIIVISDTSIYENQSLAISINVSDPDNDSLTVNGINIPDGAEIFLKDETYKFEWTPNLRQQGIYSVSFEVVDTYGGADTATTVINVLNYNVAPLKPKIIFPSSGEEMRPTSYFVWTKSYDPNVEDTVSYILEIDDNSDFKSPELIETKITPVVSLNKNSEVDENL</sequence>
<feature type="non-terminal residue" evidence="1">
    <location>
        <position position="275"/>
    </location>
</feature>
<dbReference type="EMBL" id="BARS01018754">
    <property type="protein sequence ID" value="GAF85864.1"/>
    <property type="molecule type" value="Genomic_DNA"/>
</dbReference>
<name>X0SY10_9ZZZZ</name>
<proteinExistence type="predicted"/>
<dbReference type="SUPFAM" id="SSF49313">
    <property type="entry name" value="Cadherin-like"/>
    <property type="match status" value="2"/>
</dbReference>
<accession>X0SY10</accession>
<dbReference type="InterPro" id="IPR013783">
    <property type="entry name" value="Ig-like_fold"/>
</dbReference>
<dbReference type="GO" id="GO:0016020">
    <property type="term" value="C:membrane"/>
    <property type="evidence" value="ECO:0007669"/>
    <property type="project" value="InterPro"/>
</dbReference>
<dbReference type="Pfam" id="PF17963">
    <property type="entry name" value="Big_9"/>
    <property type="match status" value="2"/>
</dbReference>
<protein>
    <recommendedName>
        <fullName evidence="2">Cadherin domain-containing protein</fullName>
    </recommendedName>
</protein>
<organism evidence="1">
    <name type="scientific">marine sediment metagenome</name>
    <dbReference type="NCBI Taxonomy" id="412755"/>
    <lineage>
        <taxon>unclassified sequences</taxon>
        <taxon>metagenomes</taxon>
        <taxon>ecological metagenomes</taxon>
    </lineage>
</organism>
<gene>
    <name evidence="1" type="ORF">S01H1_30471</name>
</gene>
<reference evidence="1" key="1">
    <citation type="journal article" date="2014" name="Front. Microbiol.">
        <title>High frequency of phylogenetically diverse reductive dehalogenase-homologous genes in deep subseafloor sedimentary metagenomes.</title>
        <authorList>
            <person name="Kawai M."/>
            <person name="Futagami T."/>
            <person name="Toyoda A."/>
            <person name="Takaki Y."/>
            <person name="Nishi S."/>
            <person name="Hori S."/>
            <person name="Arai W."/>
            <person name="Tsubouchi T."/>
            <person name="Morono Y."/>
            <person name="Uchiyama I."/>
            <person name="Ito T."/>
            <person name="Fujiyama A."/>
            <person name="Inagaki F."/>
            <person name="Takami H."/>
        </authorList>
    </citation>
    <scope>NUCLEOTIDE SEQUENCE</scope>
    <source>
        <strain evidence="1">Expedition CK06-06</strain>
    </source>
</reference>
<evidence type="ECO:0000313" key="1">
    <source>
        <dbReference type="EMBL" id="GAF85864.1"/>
    </source>
</evidence>